<dbReference type="AlphaFoldDB" id="A0A7C0YAA6"/>
<proteinExistence type="predicted"/>
<protein>
    <submittedName>
        <fullName evidence="1">Uncharacterized protein</fullName>
    </submittedName>
</protein>
<sequence length="499" mass="58459">MTVERHPLPRWRYPRNEVLRNQVFPSGRPPFAPFPTVTNLVNANLCPVALYHDLIHGIENALVRGDLRTVKRRGELFHNFVAYLKLSIKNGDFELRGNTQSQVNSIQNMFLHFSQSQGFRISEINDIWRLYVGPWVERKLENGELQSITSNSQIFFEISVANSHVPFPLESGVRNYPLRGRIDEIDLTQRRIIERTIRGGREDNAPPFLKDYQIWLLWKIICSLREENLPNEWRGIRFEDFELVVETPYHDFVIFDNQNFINDTHSAYAWINDISISESPGVFSEVFENAQCAPENPHTECGHLFITCFPRRYLFPRCRPEIRQTFQPWYRLLLWEQMWKGHLWHYQLLMLDKKELLELGLIVETNVVSVQNNQIELEIIEREANTLRGYEYCTVIPYGTVFCGLKLDARLVSTRNNNIVLQLSGILPTISEEAILLLSPDIPAPIMKEPPIFLEQQIQSALFRLQHIGAQNEERARRRSIIQLLESIFGTRPLRRGRR</sequence>
<evidence type="ECO:0000313" key="1">
    <source>
        <dbReference type="EMBL" id="HDD44811.1"/>
    </source>
</evidence>
<name>A0A7C0YAA6_DESA2</name>
<dbReference type="Proteomes" id="UP000886289">
    <property type="component" value="Unassembled WGS sequence"/>
</dbReference>
<organism evidence="1">
    <name type="scientific">Desulfofervidus auxilii</name>
    <dbReference type="NCBI Taxonomy" id="1621989"/>
    <lineage>
        <taxon>Bacteria</taxon>
        <taxon>Pseudomonadati</taxon>
        <taxon>Thermodesulfobacteriota</taxon>
        <taxon>Candidatus Desulfofervidia</taxon>
        <taxon>Candidatus Desulfofervidales</taxon>
        <taxon>Candidatus Desulfofervidaceae</taxon>
        <taxon>Candidatus Desulfofervidus</taxon>
    </lineage>
</organism>
<reference evidence="1" key="1">
    <citation type="journal article" date="2020" name="mSystems">
        <title>Genome- and Community-Level Interaction Insights into Carbon Utilization and Element Cycling Functions of Hydrothermarchaeota in Hydrothermal Sediment.</title>
        <authorList>
            <person name="Zhou Z."/>
            <person name="Liu Y."/>
            <person name="Xu W."/>
            <person name="Pan J."/>
            <person name="Luo Z.H."/>
            <person name="Li M."/>
        </authorList>
    </citation>
    <scope>NUCLEOTIDE SEQUENCE [LARGE SCALE GENOMIC DNA]</scope>
    <source>
        <strain evidence="1">HyVt-233</strain>
    </source>
</reference>
<accession>A0A7C0YAA6</accession>
<gene>
    <name evidence="1" type="ORF">ENG63_08145</name>
</gene>
<comment type="caution">
    <text evidence="1">The sequence shown here is derived from an EMBL/GenBank/DDBJ whole genome shotgun (WGS) entry which is preliminary data.</text>
</comment>
<dbReference type="EMBL" id="DRBS01000304">
    <property type="protein sequence ID" value="HDD44811.1"/>
    <property type="molecule type" value="Genomic_DNA"/>
</dbReference>